<keyword evidence="4" id="KW-1185">Reference proteome</keyword>
<dbReference type="PANTHER" id="PTHR45641:SF19">
    <property type="entry name" value="NEPHROCYSTIN-3"/>
    <property type="match status" value="1"/>
</dbReference>
<dbReference type="InParanoid" id="F0Z6T9"/>
<name>F0Z6T9_DICPU</name>
<evidence type="ECO:0008006" key="5">
    <source>
        <dbReference type="Google" id="ProtNLM"/>
    </source>
</evidence>
<dbReference type="AlphaFoldDB" id="F0Z6T9"/>
<evidence type="ECO:0000256" key="1">
    <source>
        <dbReference type="ARBA" id="ARBA00022737"/>
    </source>
</evidence>
<accession>F0Z6T9</accession>
<dbReference type="EMBL" id="GL870943">
    <property type="protein sequence ID" value="EGC40367.1"/>
    <property type="molecule type" value="Genomic_DNA"/>
</dbReference>
<dbReference type="Proteomes" id="UP000001064">
    <property type="component" value="Unassembled WGS sequence"/>
</dbReference>
<dbReference type="SUPFAM" id="SSF48452">
    <property type="entry name" value="TPR-like"/>
    <property type="match status" value="1"/>
</dbReference>
<protein>
    <recommendedName>
        <fullName evidence="5">MalT-like TPR region domain-containing protein</fullName>
    </recommendedName>
</protein>
<dbReference type="Gene3D" id="1.25.40.10">
    <property type="entry name" value="Tetratricopeptide repeat domain"/>
    <property type="match status" value="1"/>
</dbReference>
<dbReference type="SMART" id="SM00028">
    <property type="entry name" value="TPR"/>
    <property type="match status" value="3"/>
</dbReference>
<dbReference type="PANTHER" id="PTHR45641">
    <property type="entry name" value="TETRATRICOPEPTIDE REPEAT PROTEIN (AFU_ORTHOLOGUE AFUA_6G03870)"/>
    <property type="match status" value="1"/>
</dbReference>
<dbReference type="GeneID" id="10503505"/>
<sequence length="404" mass="46315">MNFLNKYSSLKRSFSTFNTSRVVLRSNALNNKRYFSTEETRGDEDILEDMNIKGGRNLILEKNIEEISKKIADFYSPRVETISLESVESKQVSPLDKCISLNNKATELISQGKLLDAQSVLISGISLYERKCFDTLGENGIKSKQLYGYLLSNLGYVYHIESKFTDAIKSYTKSLIYLEGNQDQAFYAHTLLLLSELFSLLGDNKKALESCKLSIKIFETLDKKILDERYYFALLNLSSYLSIEKKYEEALPLCKKAFEQLEITLGRNNDIVQSAATNLSKLYNKLKMTTESEQLDSLFVNPLKSSLQFKFNPHSDLSHIDMSALRKQWTEQGHQKIFDIDGFYKSSATSKKEFKSFIKQLESQGVKIGPEAESIIRPELESISYSPDVTKQWEPKTYKITKEE</sequence>
<organism evidence="3 4">
    <name type="scientific">Dictyostelium purpureum</name>
    <name type="common">Slime mold</name>
    <dbReference type="NCBI Taxonomy" id="5786"/>
    <lineage>
        <taxon>Eukaryota</taxon>
        <taxon>Amoebozoa</taxon>
        <taxon>Evosea</taxon>
        <taxon>Eumycetozoa</taxon>
        <taxon>Dictyostelia</taxon>
        <taxon>Dictyosteliales</taxon>
        <taxon>Dictyosteliaceae</taxon>
        <taxon>Dictyostelium</taxon>
    </lineage>
</organism>
<dbReference type="FunCoup" id="F0Z6T9">
    <property type="interactions" value="1"/>
</dbReference>
<dbReference type="OrthoDB" id="18564at2759"/>
<dbReference type="InterPro" id="IPR011990">
    <property type="entry name" value="TPR-like_helical_dom_sf"/>
</dbReference>
<dbReference type="InterPro" id="IPR019734">
    <property type="entry name" value="TPR_rpt"/>
</dbReference>
<proteinExistence type="predicted"/>
<evidence type="ECO:0000313" key="4">
    <source>
        <dbReference type="Proteomes" id="UP000001064"/>
    </source>
</evidence>
<dbReference type="eggNOG" id="ENOG502RG0Y">
    <property type="taxonomic scope" value="Eukaryota"/>
</dbReference>
<evidence type="ECO:0000313" key="3">
    <source>
        <dbReference type="EMBL" id="EGC40367.1"/>
    </source>
</evidence>
<evidence type="ECO:0000256" key="2">
    <source>
        <dbReference type="ARBA" id="ARBA00022803"/>
    </source>
</evidence>
<dbReference type="KEGG" id="dpp:DICPUDRAFT_74070"/>
<keyword evidence="2" id="KW-0802">TPR repeat</keyword>
<dbReference type="RefSeq" id="XP_003283118.1">
    <property type="nucleotide sequence ID" value="XM_003283070.1"/>
</dbReference>
<keyword evidence="1" id="KW-0677">Repeat</keyword>
<gene>
    <name evidence="3" type="ORF">DICPUDRAFT_74070</name>
</gene>
<reference evidence="4" key="1">
    <citation type="journal article" date="2011" name="Genome Biol.">
        <title>Comparative genomics of the social amoebae Dictyostelium discoideum and Dictyostelium purpureum.</title>
        <authorList>
            <consortium name="US DOE Joint Genome Institute (JGI-PGF)"/>
            <person name="Sucgang R."/>
            <person name="Kuo A."/>
            <person name="Tian X."/>
            <person name="Salerno W."/>
            <person name="Parikh A."/>
            <person name="Feasley C.L."/>
            <person name="Dalin E."/>
            <person name="Tu H."/>
            <person name="Huang E."/>
            <person name="Barry K."/>
            <person name="Lindquist E."/>
            <person name="Shapiro H."/>
            <person name="Bruce D."/>
            <person name="Schmutz J."/>
            <person name="Salamov A."/>
            <person name="Fey P."/>
            <person name="Gaudet P."/>
            <person name="Anjard C."/>
            <person name="Babu M.M."/>
            <person name="Basu S."/>
            <person name="Bushmanova Y."/>
            <person name="van der Wel H."/>
            <person name="Katoh-Kurasawa M."/>
            <person name="Dinh C."/>
            <person name="Coutinho P.M."/>
            <person name="Saito T."/>
            <person name="Elias M."/>
            <person name="Schaap P."/>
            <person name="Kay R.R."/>
            <person name="Henrissat B."/>
            <person name="Eichinger L."/>
            <person name="Rivero F."/>
            <person name="Putnam N.H."/>
            <person name="West C.M."/>
            <person name="Loomis W.F."/>
            <person name="Chisholm R.L."/>
            <person name="Shaulsky G."/>
            <person name="Strassmann J.E."/>
            <person name="Queller D.C."/>
            <person name="Kuspa A."/>
            <person name="Grigoriev I.V."/>
        </authorList>
    </citation>
    <scope>NUCLEOTIDE SEQUENCE [LARGE SCALE GENOMIC DNA]</scope>
    <source>
        <strain evidence="4">QSDP1</strain>
    </source>
</reference>
<dbReference type="OMA" id="IYQQLNM"/>
<dbReference type="VEuPathDB" id="AmoebaDB:DICPUDRAFT_74070"/>